<dbReference type="Gene3D" id="1.25.40.10">
    <property type="entry name" value="Tetratricopeptide repeat domain"/>
    <property type="match status" value="2"/>
</dbReference>
<dbReference type="RefSeq" id="WP_006255608.1">
    <property type="nucleotide sequence ID" value="NZ_GG700643.1"/>
</dbReference>
<reference evidence="1" key="1">
    <citation type="submission" date="2009-09" db="EMBL/GenBank/DDBJ databases">
        <authorList>
            <person name="Weinstock G."/>
            <person name="Sodergren E."/>
            <person name="Clifton S."/>
            <person name="Fulton L."/>
            <person name="Fulton B."/>
            <person name="Courtney L."/>
            <person name="Fronick C."/>
            <person name="Harrison M."/>
            <person name="Strong C."/>
            <person name="Farmer C."/>
            <person name="Delahaunty K."/>
            <person name="Markovic C."/>
            <person name="Hall O."/>
            <person name="Minx P."/>
            <person name="Tomlinson C."/>
            <person name="Mitreva M."/>
            <person name="Nelson J."/>
            <person name="Hou S."/>
            <person name="Wollam A."/>
            <person name="Pepin K.H."/>
            <person name="Johnson M."/>
            <person name="Bhonagiri V."/>
            <person name="Nash W.E."/>
            <person name="Warren W."/>
            <person name="Chinwalla A."/>
            <person name="Mardis E.R."/>
            <person name="Wilson R.K."/>
        </authorList>
    </citation>
    <scope>NUCLEOTIDE SEQUENCE [LARGE SCALE GENOMIC DNA]</scope>
    <source>
        <strain evidence="1">ATCC 51259</strain>
    </source>
</reference>
<dbReference type="EMBL" id="ACIJ02000022">
    <property type="protein sequence ID" value="EEX71089.1"/>
    <property type="molecule type" value="Genomic_DNA"/>
</dbReference>
<organism evidence="1 2">
    <name type="scientific">Alloprevotella tannerae ATCC 51259</name>
    <dbReference type="NCBI Taxonomy" id="626522"/>
    <lineage>
        <taxon>Bacteria</taxon>
        <taxon>Pseudomonadati</taxon>
        <taxon>Bacteroidota</taxon>
        <taxon>Bacteroidia</taxon>
        <taxon>Bacteroidales</taxon>
        <taxon>Prevotellaceae</taxon>
        <taxon>Alloprevotella</taxon>
    </lineage>
</organism>
<dbReference type="eggNOG" id="COG0265">
    <property type="taxonomic scope" value="Bacteria"/>
</dbReference>
<dbReference type="AlphaFoldDB" id="C9LHX3"/>
<dbReference type="InterPro" id="IPR011990">
    <property type="entry name" value="TPR-like_helical_dom_sf"/>
</dbReference>
<keyword evidence="2" id="KW-1185">Reference proteome</keyword>
<comment type="caution">
    <text evidence="1">The sequence shown here is derived from an EMBL/GenBank/DDBJ whole genome shotgun (WGS) entry which is preliminary data.</text>
</comment>
<dbReference type="Proteomes" id="UP000003460">
    <property type="component" value="Unassembled WGS sequence"/>
</dbReference>
<dbReference type="OrthoDB" id="1114009at2"/>
<accession>C9LHX3</accession>
<dbReference type="HOGENOM" id="CLU_032898_0_0_10"/>
<protein>
    <submittedName>
        <fullName evidence="1">Tetratricopeptide repeat protein</fullName>
    </submittedName>
</protein>
<name>C9LHX3_9BACT</name>
<evidence type="ECO:0000313" key="1">
    <source>
        <dbReference type="EMBL" id="EEX71089.1"/>
    </source>
</evidence>
<dbReference type="STRING" id="626522.GCWU000325_01827"/>
<sequence length="562" mass="62335">MKYFLHLIILLVSLPGTIFAGGPSTWLFKVFTYDAQGQLKGEGNGFFLDEKGTGIAPYHLFKGASKAVVVDDSGKKYNVQRIEGANSTYDMVRFSTNAAKKKSLSDITTTGIQAGSEIQYFVYSTHKNAKPITANVEKVNPFNTYNYYDITAANKAENFGCPLYSSSGELVGIIQKNVKPQAVQACALDARFINELQPKALNFINGDLLAIKLPIALPNDEQEAMNALYLINFSDTLVSANAFSDFTKTYPQNAEGWALQGKFQTFTNAIADADRSFQKALSLPTKNADAIHYIYSTTLLNFAIINSLGNDALLKAMAEAQKAYTIKPKPLYLYQEAQCLFAMERYKEAYDKYLASTKNIAQADGQESTFRSPEAFYGAAISLEKAGGDNLQVLALLDSVIANIQTPLNATSVQYYWLRAQQRVKVGKFREAVIDLNEYERNVGPSNLTDKFYVFREQAEMQARMFQQALDDIRTAQTKADAATLPLYQEEEAAILLRVGDYKAVVQYVEPLLKVRPEEAGLHLIIGVAYGELKQKAAALRHLQRSKALGNEDAASIIKKYE</sequence>
<dbReference type="eggNOG" id="COG0457">
    <property type="taxonomic scope" value="Bacteria"/>
</dbReference>
<gene>
    <name evidence="1" type="ORF">GCWU000325_01827</name>
</gene>
<dbReference type="Gene3D" id="2.40.10.120">
    <property type="match status" value="1"/>
</dbReference>
<proteinExistence type="predicted"/>
<dbReference type="SUPFAM" id="SSF48452">
    <property type="entry name" value="TPR-like"/>
    <property type="match status" value="1"/>
</dbReference>
<dbReference type="SUPFAM" id="SSF50494">
    <property type="entry name" value="Trypsin-like serine proteases"/>
    <property type="match status" value="1"/>
</dbReference>
<dbReference type="InterPro" id="IPR009003">
    <property type="entry name" value="Peptidase_S1_PA"/>
</dbReference>
<evidence type="ECO:0000313" key="2">
    <source>
        <dbReference type="Proteomes" id="UP000003460"/>
    </source>
</evidence>
<dbReference type="GeneID" id="84576641"/>